<dbReference type="Proteomes" id="UP000276991">
    <property type="component" value="Unassembled WGS sequence"/>
</dbReference>
<protein>
    <submittedName>
        <fullName evidence="1">Uncharacterized protein</fullName>
    </submittedName>
</protein>
<name>A0A498SJU0_ACAVI</name>
<organism evidence="1 2">
    <name type="scientific">Acanthocheilonema viteae</name>
    <name type="common">Filarial nematode worm</name>
    <name type="synonym">Dipetalonema viteae</name>
    <dbReference type="NCBI Taxonomy" id="6277"/>
    <lineage>
        <taxon>Eukaryota</taxon>
        <taxon>Metazoa</taxon>
        <taxon>Ecdysozoa</taxon>
        <taxon>Nematoda</taxon>
        <taxon>Chromadorea</taxon>
        <taxon>Rhabditida</taxon>
        <taxon>Spirurina</taxon>
        <taxon>Spiruromorpha</taxon>
        <taxon>Filarioidea</taxon>
        <taxon>Onchocercidae</taxon>
        <taxon>Acanthocheilonema</taxon>
    </lineage>
</organism>
<evidence type="ECO:0000313" key="2">
    <source>
        <dbReference type="Proteomes" id="UP000276991"/>
    </source>
</evidence>
<dbReference type="EMBL" id="UPTC01000811">
    <property type="protein sequence ID" value="VBB30207.1"/>
    <property type="molecule type" value="Genomic_DNA"/>
</dbReference>
<reference evidence="1 2" key="1">
    <citation type="submission" date="2018-08" db="EMBL/GenBank/DDBJ databases">
        <authorList>
            <person name="Laetsch R D."/>
            <person name="Stevens L."/>
            <person name="Kumar S."/>
            <person name="Blaxter L. M."/>
        </authorList>
    </citation>
    <scope>NUCLEOTIDE SEQUENCE [LARGE SCALE GENOMIC DNA]</scope>
</reference>
<gene>
    <name evidence="1" type="ORF">NAV_LOCUS4998</name>
</gene>
<dbReference type="OrthoDB" id="5790596at2759"/>
<sequence length="725" mass="81883">MMLQPMKTSTASKTNQLRRDVKLMQEMEQETAKILSPLFNDTVWLNRAYLLLKGQNLPESEGRFKTLVLILNGRIRHSLKLLFDVGTLHTAKIFSCILELDALIGEVIELPRTPSLDHFQSFAKGILFRNIGDTFLLLHNTEKESRIYEELAFISYSIAYDIFYKASPVSPLLAAIFVLETFILHTLLQHFSRIKISNLTSQLFGERLYTACNGVSTSRSKSFMISINSLPSTHETHGLIMLADKNDFLINLLWLLAYNSDIRNNVSFLDLFLKNIPAKISDGDDLQSFTLSSLSRIDAKVLLLGAAKWSELCTSHRQKYGTPSLNILPPLAFAQPSYMMLNFWNLLVSFINKEMRSNSNQLCSENGLIIAALEASRLRGEIPDVRIVDYIRKWLVANGNALGDTKGNWIKLYSRTFMDLINGAHYASQGVSTGDSFFPLLNDSDYDMLDDVEKWFSPQDLSTPESCFKSGPVLDESSQLKQVNVLSKSQAQSMNDASIKPKSFLQRIYTSAKTMLPSEFSNSITSACASKTDSIRALELVSKDYERRCKNEASTSLELSNLSTITKENKVEENLYAEIIKMQNGHAWDVCRLVQRINSLEETVKRYEGQYTTDLAMYTSKAYKQGYNDGYYSALQTSNVNLIESADQDVIPPTTQATNLLESQILKTLGVEHSHDPKECIGCASEEGYWIAWLTVELFETVMECLWKKNICEVVDLAVILIKLS</sequence>
<accession>A0A498SJU0</accession>
<keyword evidence="2" id="KW-1185">Reference proteome</keyword>
<proteinExistence type="predicted"/>
<dbReference type="AlphaFoldDB" id="A0A498SJU0"/>
<evidence type="ECO:0000313" key="1">
    <source>
        <dbReference type="EMBL" id="VBB30207.1"/>
    </source>
</evidence>